<proteinExistence type="predicted"/>
<organism evidence="4 5">
    <name type="scientific">Lucilia cuprina</name>
    <name type="common">Green bottle fly</name>
    <name type="synonym">Australian sheep blowfly</name>
    <dbReference type="NCBI Taxonomy" id="7375"/>
    <lineage>
        <taxon>Eukaryota</taxon>
        <taxon>Metazoa</taxon>
        <taxon>Ecdysozoa</taxon>
        <taxon>Arthropoda</taxon>
        <taxon>Hexapoda</taxon>
        <taxon>Insecta</taxon>
        <taxon>Pterygota</taxon>
        <taxon>Neoptera</taxon>
        <taxon>Endopterygota</taxon>
        <taxon>Diptera</taxon>
        <taxon>Brachycera</taxon>
        <taxon>Muscomorpha</taxon>
        <taxon>Oestroidea</taxon>
        <taxon>Calliphoridae</taxon>
        <taxon>Luciliinae</taxon>
        <taxon>Lucilia</taxon>
    </lineage>
</organism>
<sequence>MDFARKILLNYGWKDGDGLGKNKDGIAKPLRATLKFDNAGFGADQAAADFNNHWWERVFNEAATNVNVQKEGEQIKMGLKNDEDGVEISTKGYSIKKLKKLKNIRGEGNEMKSGYDNFLQAATLTNLGDEVENPDKIDVNDIEVSKVKVLTDEELFKACGGRTAHKGARHGLKLSGKLSRIEQQEAELLAKMMAKRNGTSEDKQENKQKKTTEEKKKKNKTLEEPELEYQDDVNKKKKKRKHVEALASEEAQELNTKELTNKKSKKKKNKDSELETNTIEHTDVNAMEASDDLKPLKKKKKKNKEKTLEDKVEHEVVHKKKKKQK</sequence>
<dbReference type="PANTHER" id="PTHR23149">
    <property type="entry name" value="G PATCH DOMAIN CONTAINING PROTEIN"/>
    <property type="match status" value="1"/>
</dbReference>
<dbReference type="InterPro" id="IPR050656">
    <property type="entry name" value="PINX1"/>
</dbReference>
<protein>
    <recommendedName>
        <fullName evidence="1">G patch domain-containing protein 4</fullName>
    </recommendedName>
</protein>
<dbReference type="Pfam" id="PF01585">
    <property type="entry name" value="G-patch"/>
    <property type="match status" value="1"/>
</dbReference>
<comment type="caution">
    <text evidence="4">The sequence shown here is derived from an EMBL/GenBank/DDBJ whole genome shotgun (WGS) entry which is preliminary data.</text>
</comment>
<feature type="compositionally biased region" description="Basic and acidic residues" evidence="2">
    <location>
        <begin position="198"/>
        <end position="223"/>
    </location>
</feature>
<feature type="compositionally biased region" description="Basic and acidic residues" evidence="2">
    <location>
        <begin position="305"/>
        <end position="316"/>
    </location>
</feature>
<dbReference type="PANTHER" id="PTHR23149:SF9">
    <property type="entry name" value="G PATCH DOMAIN-CONTAINING PROTEIN 4"/>
    <property type="match status" value="1"/>
</dbReference>
<dbReference type="InterPro" id="IPR000467">
    <property type="entry name" value="G_patch_dom"/>
</dbReference>
<dbReference type="OrthoDB" id="10019757at2759"/>
<evidence type="ECO:0000313" key="4">
    <source>
        <dbReference type="EMBL" id="KNC24984.1"/>
    </source>
</evidence>
<feature type="domain" description="G-patch" evidence="3">
    <location>
        <begin position="1"/>
        <end position="46"/>
    </location>
</feature>
<dbReference type="GO" id="GO:0005730">
    <property type="term" value="C:nucleolus"/>
    <property type="evidence" value="ECO:0007669"/>
    <property type="project" value="TreeGrafter"/>
</dbReference>
<dbReference type="GO" id="GO:0003676">
    <property type="term" value="F:nucleic acid binding"/>
    <property type="evidence" value="ECO:0007669"/>
    <property type="project" value="InterPro"/>
</dbReference>
<accession>A0A0L0C0M3</accession>
<gene>
    <name evidence="4" type="ORF">FF38_11807</name>
</gene>
<reference evidence="4 5" key="1">
    <citation type="journal article" date="2015" name="Nat. Commun.">
        <title>Lucilia cuprina genome unlocks parasitic fly biology to underpin future interventions.</title>
        <authorList>
            <person name="Anstead C.A."/>
            <person name="Korhonen P.K."/>
            <person name="Young N.D."/>
            <person name="Hall R.S."/>
            <person name="Jex A.R."/>
            <person name="Murali S.C."/>
            <person name="Hughes D.S."/>
            <person name="Lee S.F."/>
            <person name="Perry T."/>
            <person name="Stroehlein A.J."/>
            <person name="Ansell B.R."/>
            <person name="Breugelmans B."/>
            <person name="Hofmann A."/>
            <person name="Qu J."/>
            <person name="Dugan S."/>
            <person name="Lee S.L."/>
            <person name="Chao H."/>
            <person name="Dinh H."/>
            <person name="Han Y."/>
            <person name="Doddapaneni H.V."/>
            <person name="Worley K.C."/>
            <person name="Muzny D.M."/>
            <person name="Ioannidis P."/>
            <person name="Waterhouse R.M."/>
            <person name="Zdobnov E.M."/>
            <person name="James P.J."/>
            <person name="Bagnall N.H."/>
            <person name="Kotze A.C."/>
            <person name="Gibbs R.A."/>
            <person name="Richards S."/>
            <person name="Batterham P."/>
            <person name="Gasser R.B."/>
        </authorList>
    </citation>
    <scope>NUCLEOTIDE SEQUENCE [LARGE SCALE GENOMIC DNA]</scope>
    <source>
        <strain evidence="4 5">LS</strain>
        <tissue evidence="4">Full body</tissue>
    </source>
</reference>
<dbReference type="SMART" id="SM00443">
    <property type="entry name" value="G_patch"/>
    <property type="match status" value="1"/>
</dbReference>
<evidence type="ECO:0000256" key="2">
    <source>
        <dbReference type="SAM" id="MobiDB-lite"/>
    </source>
</evidence>
<keyword evidence="5" id="KW-1185">Reference proteome</keyword>
<feature type="compositionally biased region" description="Basic and acidic residues" evidence="2">
    <location>
        <begin position="270"/>
        <end position="283"/>
    </location>
</feature>
<evidence type="ECO:0000256" key="1">
    <source>
        <dbReference type="ARBA" id="ARBA00040365"/>
    </source>
</evidence>
<dbReference type="AlphaFoldDB" id="A0A0L0C0M3"/>
<evidence type="ECO:0000259" key="3">
    <source>
        <dbReference type="PROSITE" id="PS50174"/>
    </source>
</evidence>
<name>A0A0L0C0M3_LUCCU</name>
<dbReference type="Proteomes" id="UP000037069">
    <property type="component" value="Unassembled WGS sequence"/>
</dbReference>
<feature type="region of interest" description="Disordered" evidence="2">
    <location>
        <begin position="193"/>
        <end position="325"/>
    </location>
</feature>
<dbReference type="EMBL" id="JRES01001160">
    <property type="protein sequence ID" value="KNC24984.1"/>
    <property type="molecule type" value="Genomic_DNA"/>
</dbReference>
<dbReference type="PROSITE" id="PS50174">
    <property type="entry name" value="G_PATCH"/>
    <property type="match status" value="1"/>
</dbReference>
<evidence type="ECO:0000313" key="5">
    <source>
        <dbReference type="Proteomes" id="UP000037069"/>
    </source>
</evidence>
<dbReference type="STRING" id="7375.A0A0L0C0M3"/>
<dbReference type="OMA" id="ILGKYGW"/>